<dbReference type="EMBL" id="LS398552">
    <property type="protein sequence ID" value="SPR02623.1"/>
    <property type="molecule type" value="Genomic_DNA"/>
</dbReference>
<organism evidence="1 2">
    <name type="scientific">Orientia tsutsugamushi</name>
    <name type="common">Rickettsia tsutsugamushi</name>
    <dbReference type="NCBI Taxonomy" id="784"/>
    <lineage>
        <taxon>Bacteria</taxon>
        <taxon>Pseudomonadati</taxon>
        <taxon>Pseudomonadota</taxon>
        <taxon>Alphaproteobacteria</taxon>
        <taxon>Rickettsiales</taxon>
        <taxon>Rickettsiaceae</taxon>
        <taxon>Rickettsieae</taxon>
        <taxon>Orientia</taxon>
    </lineage>
</organism>
<gene>
    <name evidence="1" type="ORF">UT76HP_00069</name>
</gene>
<evidence type="ECO:0000313" key="2">
    <source>
        <dbReference type="Proteomes" id="UP000244943"/>
    </source>
</evidence>
<name>A0A2U3QNQ9_ORITS</name>
<proteinExistence type="predicted"/>
<sequence>MRYSFDQYIGNRHEIKKNLEKNPTLRPFFSEILKKKLLSRKRF</sequence>
<dbReference type="Proteomes" id="UP000244943">
    <property type="component" value="Chromosome I"/>
</dbReference>
<reference evidence="2" key="1">
    <citation type="submission" date="2018-03" db="EMBL/GenBank/DDBJ databases">
        <authorList>
            <person name="Batty M. E."/>
            <person name="Batty M E."/>
        </authorList>
    </citation>
    <scope>NUCLEOTIDE SEQUENCE [LARGE SCALE GENOMIC DNA]</scope>
</reference>
<evidence type="ECO:0000313" key="1">
    <source>
        <dbReference type="EMBL" id="SPR02623.1"/>
    </source>
</evidence>
<protein>
    <submittedName>
        <fullName evidence="1">Uncharacterized protein</fullName>
    </submittedName>
</protein>
<accession>A0A2U3QNQ9</accession>
<dbReference type="AlphaFoldDB" id="A0A2U3QNQ9"/>